<dbReference type="eggNOG" id="COG0612">
    <property type="taxonomic scope" value="Bacteria"/>
</dbReference>
<dbReference type="InterPro" id="IPR001431">
    <property type="entry name" value="Pept_M16_Zn_BS"/>
</dbReference>
<dbReference type="Gene3D" id="3.30.830.10">
    <property type="entry name" value="Metalloenzyme, LuxS/M16 peptidase-like"/>
    <property type="match status" value="4"/>
</dbReference>
<evidence type="ECO:0000256" key="5">
    <source>
        <dbReference type="ARBA" id="ARBA00022801"/>
    </source>
</evidence>
<feature type="domain" description="Peptidase M16 C-terminal" evidence="11">
    <location>
        <begin position="207"/>
        <end position="388"/>
    </location>
</feature>
<dbReference type="InterPro" id="IPR011765">
    <property type="entry name" value="Pept_M16_N"/>
</dbReference>
<keyword evidence="13" id="KW-1185">Reference proteome</keyword>
<dbReference type="OrthoDB" id="9811314at2"/>
<evidence type="ECO:0000256" key="9">
    <source>
        <dbReference type="SAM" id="SignalP"/>
    </source>
</evidence>
<dbReference type="PANTHER" id="PTHR43690">
    <property type="entry name" value="NARDILYSIN"/>
    <property type="match status" value="1"/>
</dbReference>
<reference evidence="12 13" key="1">
    <citation type="submission" date="2014-04" db="EMBL/GenBank/DDBJ databases">
        <title>Characterization and application of a salt tolerant electro-active bacterium.</title>
        <authorList>
            <person name="Yang L."/>
            <person name="Wei S."/>
            <person name="Tay Q.X.M."/>
        </authorList>
    </citation>
    <scope>NUCLEOTIDE SEQUENCE [LARGE SCALE GENOMIC DNA]</scope>
    <source>
        <strain evidence="12 13">LY1</strain>
    </source>
</reference>
<dbReference type="EMBL" id="JMIH01000016">
    <property type="protein sequence ID" value="KEO74232.1"/>
    <property type="molecule type" value="Genomic_DNA"/>
</dbReference>
<evidence type="ECO:0000256" key="1">
    <source>
        <dbReference type="ARBA" id="ARBA00001947"/>
    </source>
</evidence>
<keyword evidence="4" id="KW-0479">Metal-binding</keyword>
<dbReference type="Proteomes" id="UP000027821">
    <property type="component" value="Unassembled WGS sequence"/>
</dbReference>
<evidence type="ECO:0000256" key="3">
    <source>
        <dbReference type="ARBA" id="ARBA00022670"/>
    </source>
</evidence>
<feature type="signal peptide" evidence="9">
    <location>
        <begin position="1"/>
        <end position="20"/>
    </location>
</feature>
<evidence type="ECO:0000259" key="11">
    <source>
        <dbReference type="Pfam" id="PF05193"/>
    </source>
</evidence>
<dbReference type="InterPro" id="IPR011249">
    <property type="entry name" value="Metalloenz_LuxS/M16"/>
</dbReference>
<dbReference type="SUPFAM" id="SSF63411">
    <property type="entry name" value="LuxS/MPP-like metallohydrolase"/>
    <property type="match status" value="4"/>
</dbReference>
<comment type="caution">
    <text evidence="12">The sequence shown here is derived from an EMBL/GenBank/DDBJ whole genome shotgun (WGS) entry which is preliminary data.</text>
</comment>
<keyword evidence="7" id="KW-0482">Metalloprotease</keyword>
<feature type="domain" description="Peptidase M16 C-terminal" evidence="11">
    <location>
        <begin position="683"/>
        <end position="862"/>
    </location>
</feature>
<organism evidence="12 13">
    <name type="scientific">Anditalea andensis</name>
    <dbReference type="NCBI Taxonomy" id="1048983"/>
    <lineage>
        <taxon>Bacteria</taxon>
        <taxon>Pseudomonadati</taxon>
        <taxon>Bacteroidota</taxon>
        <taxon>Cytophagia</taxon>
        <taxon>Cytophagales</taxon>
        <taxon>Cytophagaceae</taxon>
        <taxon>Anditalea</taxon>
    </lineage>
</organism>
<dbReference type="Pfam" id="PF05193">
    <property type="entry name" value="Peptidase_M16_C"/>
    <property type="match status" value="2"/>
</dbReference>
<keyword evidence="3" id="KW-0645">Protease</keyword>
<evidence type="ECO:0000256" key="8">
    <source>
        <dbReference type="RuleBase" id="RU004447"/>
    </source>
</evidence>
<dbReference type="RefSeq" id="WP_035073179.1">
    <property type="nucleotide sequence ID" value="NZ_JMIH01000016.1"/>
</dbReference>
<keyword evidence="9" id="KW-0732">Signal</keyword>
<dbReference type="PANTHER" id="PTHR43690:SF34">
    <property type="entry name" value="ZINC PROTEASE PQQL-LIKE"/>
    <property type="match status" value="1"/>
</dbReference>
<evidence type="ECO:0000256" key="7">
    <source>
        <dbReference type="ARBA" id="ARBA00023049"/>
    </source>
</evidence>
<proteinExistence type="inferred from homology"/>
<evidence type="ECO:0008006" key="14">
    <source>
        <dbReference type="Google" id="ProtNLM"/>
    </source>
</evidence>
<evidence type="ECO:0000256" key="4">
    <source>
        <dbReference type="ARBA" id="ARBA00022723"/>
    </source>
</evidence>
<evidence type="ECO:0000256" key="6">
    <source>
        <dbReference type="ARBA" id="ARBA00022833"/>
    </source>
</evidence>
<dbReference type="STRING" id="1048983.EL17_08855"/>
<dbReference type="GO" id="GO:0006508">
    <property type="term" value="P:proteolysis"/>
    <property type="evidence" value="ECO:0007669"/>
    <property type="project" value="UniProtKB-KW"/>
</dbReference>
<keyword evidence="6" id="KW-0862">Zinc</keyword>
<evidence type="ECO:0000313" key="12">
    <source>
        <dbReference type="EMBL" id="KEO74232.1"/>
    </source>
</evidence>
<comment type="cofactor">
    <cofactor evidence="1">
        <name>Zn(2+)</name>
        <dbReference type="ChEBI" id="CHEBI:29105"/>
    </cofactor>
</comment>
<evidence type="ECO:0000256" key="2">
    <source>
        <dbReference type="ARBA" id="ARBA00007261"/>
    </source>
</evidence>
<comment type="similarity">
    <text evidence="2 8">Belongs to the peptidase M16 family.</text>
</comment>
<dbReference type="PROSITE" id="PS00143">
    <property type="entry name" value="INSULINASE"/>
    <property type="match status" value="1"/>
</dbReference>
<evidence type="ECO:0000259" key="10">
    <source>
        <dbReference type="Pfam" id="PF00675"/>
    </source>
</evidence>
<dbReference type="GO" id="GO:0004222">
    <property type="term" value="F:metalloendopeptidase activity"/>
    <property type="evidence" value="ECO:0007669"/>
    <property type="project" value="InterPro"/>
</dbReference>
<protein>
    <recommendedName>
        <fullName evidence="14">Peptidase M16</fullName>
    </recommendedName>
</protein>
<dbReference type="InterPro" id="IPR007863">
    <property type="entry name" value="Peptidase_M16_C"/>
</dbReference>
<gene>
    <name evidence="12" type="ORF">EL17_08855</name>
</gene>
<dbReference type="GO" id="GO:0046872">
    <property type="term" value="F:metal ion binding"/>
    <property type="evidence" value="ECO:0007669"/>
    <property type="project" value="UniProtKB-KW"/>
</dbReference>
<sequence>MKIKILWTLLLLCGIHNLFAQQQFQEAFKPADMVSGKLDNGLQYYIMHNEEPKERVSFYFAQNVGSILEDDTQQGLAHFLEHMAFNGTAHFSNKEMLEYLQKNGMQFGSEINAFTSFDETVYNINKVPVQNENLLDSVLLVLYDWSAGLTLIEEEIDNERGVIREEWRSRNTPMSRASDKIFKQGLLKGSKYENRFPIGLMEIVDNFHYNELREYYKNWYRPDQQAIVVVGDVDVKKIEAKIKERFSDIPLKKGLPERVVFDVPINDGFSYLLATDKELGEPVVQYYIKQKADHSFSETEDIAYGIKLQLARYVFNNRLSELSRDANSPVLSSSFSISNFVRPLDVLSVSSQPKKDNIIPAVRFTLTELKRFMQYGATPDELLRAKAAFKTSIEASIKNSKKRENDAYAGEIYRAFFKGKEVGDYLWNLQYRLAFIETIQNEDIISLLDNFNSGEKILGFTGTDSLEYPKENEILAVLEQVDASEVGMYEEVIMDKELINQPLPGASIVKVKDFQGINGQTYTLSNGARITLFPTNFDKEQVYFQAFSPGGKSLIDEGLLPNAMVTSILASESGIGTMSKIELNKYLQGKQTSLVIEIGDYSEGLGGSSTLNDLEVLMQRIYLAFTEPRFDNDILDLLKLNFENSLTAKKNNVQSDFRDSLQLAQSNFNSREIIFKKELIEDLSIDKIQQIYKDRIRNASDFDFVFVGDFETETFMHLAKKYIGSIRGDDSQESVVNHNMRPAEGMTPIHLSREMETPQTTVNILLTGDMEFNRENNLLINVIGQLLSKRYLERIREAEGGSYGVQAYGYLQNIPEENYVLNVSFNCNPDKTEKLVEIVFDDIKNLAYEINTAELNEIKSNLKKGVVENREKNAYWLKKIVASIKNEMPLASEKETLEQIESVSSEKIKALAAKINDNPRIVEGILTPIIIPE</sequence>
<feature type="chain" id="PRO_5001696231" description="Peptidase M16" evidence="9">
    <location>
        <begin position="21"/>
        <end position="933"/>
    </location>
</feature>
<name>A0A074LK94_9BACT</name>
<keyword evidence="5" id="KW-0378">Hydrolase</keyword>
<feature type="domain" description="Peptidase M16 N-terminal" evidence="10">
    <location>
        <begin position="47"/>
        <end position="171"/>
    </location>
</feature>
<dbReference type="InterPro" id="IPR050626">
    <property type="entry name" value="Peptidase_M16"/>
</dbReference>
<accession>A0A074LK94</accession>
<evidence type="ECO:0000313" key="13">
    <source>
        <dbReference type="Proteomes" id="UP000027821"/>
    </source>
</evidence>
<dbReference type="Pfam" id="PF00675">
    <property type="entry name" value="Peptidase_M16"/>
    <property type="match status" value="1"/>
</dbReference>
<dbReference type="AlphaFoldDB" id="A0A074LK94"/>